<dbReference type="GO" id="GO:0071013">
    <property type="term" value="C:catalytic step 2 spliceosome"/>
    <property type="evidence" value="ECO:0007669"/>
    <property type="project" value="TreeGrafter"/>
</dbReference>
<accession>A0AA38LUS7</accession>
<evidence type="ECO:0000256" key="5">
    <source>
        <dbReference type="ARBA" id="ARBA00022884"/>
    </source>
</evidence>
<dbReference type="SMART" id="SM00651">
    <property type="entry name" value="Sm"/>
    <property type="match status" value="1"/>
</dbReference>
<dbReference type="PANTHER" id="PTHR10553:SF2">
    <property type="entry name" value="SMALL NUCLEAR RIBONUCLEOPROTEIN G"/>
    <property type="match status" value="1"/>
</dbReference>
<evidence type="ECO:0000313" key="12">
    <source>
        <dbReference type="Proteomes" id="UP001164286"/>
    </source>
</evidence>
<dbReference type="GO" id="GO:0071011">
    <property type="term" value="C:precatalytic spliceosome"/>
    <property type="evidence" value="ECO:0007669"/>
    <property type="project" value="TreeGrafter"/>
</dbReference>
<sequence>MSRAAQPELKKFMDRRCFIHLQGERKVSGVLRGFDIFLNLVIDQAFEELGAGERKPCGMIVVRGNSVSSMELIDSMRV</sequence>
<dbReference type="GO" id="GO:0005685">
    <property type="term" value="C:U1 snRNP"/>
    <property type="evidence" value="ECO:0007669"/>
    <property type="project" value="TreeGrafter"/>
</dbReference>
<dbReference type="SUPFAM" id="SSF50182">
    <property type="entry name" value="Sm-like ribonucleoproteins"/>
    <property type="match status" value="1"/>
</dbReference>
<dbReference type="Gene3D" id="2.30.30.100">
    <property type="match status" value="1"/>
</dbReference>
<evidence type="ECO:0000256" key="1">
    <source>
        <dbReference type="ARBA" id="ARBA00004123"/>
    </source>
</evidence>
<dbReference type="PROSITE" id="PS52002">
    <property type="entry name" value="SM"/>
    <property type="match status" value="1"/>
</dbReference>
<organism evidence="11 12">
    <name type="scientific">Dioszegia hungarica</name>
    <dbReference type="NCBI Taxonomy" id="4972"/>
    <lineage>
        <taxon>Eukaryota</taxon>
        <taxon>Fungi</taxon>
        <taxon>Dikarya</taxon>
        <taxon>Basidiomycota</taxon>
        <taxon>Agaricomycotina</taxon>
        <taxon>Tremellomycetes</taxon>
        <taxon>Tremellales</taxon>
        <taxon>Bulleribasidiaceae</taxon>
        <taxon>Dioszegia</taxon>
    </lineage>
</organism>
<evidence type="ECO:0000313" key="11">
    <source>
        <dbReference type="EMBL" id="KAI9636165.1"/>
    </source>
</evidence>
<dbReference type="GO" id="GO:0097526">
    <property type="term" value="C:spliceosomal tri-snRNP complex"/>
    <property type="evidence" value="ECO:0007669"/>
    <property type="project" value="TreeGrafter"/>
</dbReference>
<keyword evidence="8 9" id="KW-0687">Ribonucleoprotein</keyword>
<keyword evidence="3 9" id="KW-0507">mRNA processing</keyword>
<gene>
    <name evidence="11" type="ORF">MKK02DRAFT_27237</name>
</gene>
<dbReference type="GO" id="GO:0071004">
    <property type="term" value="C:U2-type prespliceosome"/>
    <property type="evidence" value="ECO:0007669"/>
    <property type="project" value="TreeGrafter"/>
</dbReference>
<evidence type="ECO:0000256" key="4">
    <source>
        <dbReference type="ARBA" id="ARBA00022728"/>
    </source>
</evidence>
<dbReference type="GO" id="GO:0005689">
    <property type="term" value="C:U12-type spliceosomal complex"/>
    <property type="evidence" value="ECO:0007669"/>
    <property type="project" value="TreeGrafter"/>
</dbReference>
<keyword evidence="12" id="KW-1185">Reference proteome</keyword>
<dbReference type="PANTHER" id="PTHR10553">
    <property type="entry name" value="SMALL NUCLEAR RIBONUCLEOPROTEIN"/>
    <property type="match status" value="1"/>
</dbReference>
<dbReference type="InterPro" id="IPR034098">
    <property type="entry name" value="Sm_G"/>
</dbReference>
<evidence type="ECO:0000256" key="8">
    <source>
        <dbReference type="ARBA" id="ARBA00023274"/>
    </source>
</evidence>
<keyword evidence="6 9" id="KW-0508">mRNA splicing</keyword>
<dbReference type="Proteomes" id="UP001164286">
    <property type="component" value="Unassembled WGS sequence"/>
</dbReference>
<dbReference type="CDD" id="cd01719">
    <property type="entry name" value="Sm_G"/>
    <property type="match status" value="1"/>
</dbReference>
<dbReference type="GeneID" id="77726521"/>
<dbReference type="GO" id="GO:0003723">
    <property type="term" value="F:RNA binding"/>
    <property type="evidence" value="ECO:0007669"/>
    <property type="project" value="UniProtKB-UniRule"/>
</dbReference>
<evidence type="ECO:0000256" key="3">
    <source>
        <dbReference type="ARBA" id="ARBA00022664"/>
    </source>
</evidence>
<dbReference type="InterPro" id="IPR047575">
    <property type="entry name" value="Sm"/>
</dbReference>
<dbReference type="EMBL" id="JAKWFO010000005">
    <property type="protein sequence ID" value="KAI9636165.1"/>
    <property type="molecule type" value="Genomic_DNA"/>
</dbReference>
<evidence type="ECO:0000256" key="7">
    <source>
        <dbReference type="ARBA" id="ARBA00023242"/>
    </source>
</evidence>
<dbReference type="GO" id="GO:0000387">
    <property type="term" value="P:spliceosomal snRNP assembly"/>
    <property type="evidence" value="ECO:0007669"/>
    <property type="project" value="UniProtKB-UniRule"/>
</dbReference>
<dbReference type="Pfam" id="PF01423">
    <property type="entry name" value="LSM"/>
    <property type="match status" value="1"/>
</dbReference>
<evidence type="ECO:0000256" key="9">
    <source>
        <dbReference type="RuleBase" id="RU365052"/>
    </source>
</evidence>
<dbReference type="GO" id="GO:0005686">
    <property type="term" value="C:U2 snRNP"/>
    <property type="evidence" value="ECO:0007669"/>
    <property type="project" value="TreeGrafter"/>
</dbReference>
<feature type="domain" description="Sm" evidence="10">
    <location>
        <begin position="4"/>
        <end position="76"/>
    </location>
</feature>
<evidence type="ECO:0000256" key="6">
    <source>
        <dbReference type="ARBA" id="ARBA00023187"/>
    </source>
</evidence>
<dbReference type="GO" id="GO:0005682">
    <property type="term" value="C:U5 snRNP"/>
    <property type="evidence" value="ECO:0007669"/>
    <property type="project" value="TreeGrafter"/>
</dbReference>
<name>A0AA38LUS7_9TREE</name>
<keyword evidence="4 9" id="KW-0747">Spliceosome</keyword>
<reference evidence="11" key="1">
    <citation type="journal article" date="2022" name="G3 (Bethesda)">
        <title>High quality genome of the basidiomycete yeast Dioszegia hungarica PDD-24b-2 isolated from cloud water.</title>
        <authorList>
            <person name="Jarrige D."/>
            <person name="Haridas S."/>
            <person name="Bleykasten-Grosshans C."/>
            <person name="Joly M."/>
            <person name="Nadalig T."/>
            <person name="Sancelme M."/>
            <person name="Vuilleumier S."/>
            <person name="Grigoriev I.V."/>
            <person name="Amato P."/>
            <person name="Bringel F."/>
        </authorList>
    </citation>
    <scope>NUCLEOTIDE SEQUENCE</scope>
    <source>
        <strain evidence="11">PDD-24b-2</strain>
    </source>
</reference>
<dbReference type="GO" id="GO:0005687">
    <property type="term" value="C:U4 snRNP"/>
    <property type="evidence" value="ECO:0007669"/>
    <property type="project" value="TreeGrafter"/>
</dbReference>
<comment type="function">
    <text evidence="9">Plays a role in pre-mRNA splicing.</text>
</comment>
<comment type="subcellular location">
    <subcellularLocation>
        <location evidence="1 9">Nucleus</location>
    </subcellularLocation>
</comment>
<keyword evidence="5 9" id="KW-0694">RNA-binding</keyword>
<dbReference type="InterPro" id="IPR001163">
    <property type="entry name" value="Sm_dom_euk/arc"/>
</dbReference>
<dbReference type="InterPro" id="IPR044641">
    <property type="entry name" value="Lsm7/SmG-like"/>
</dbReference>
<dbReference type="FunFam" id="2.30.30.100:FF:000023">
    <property type="entry name" value="Small nuclear ribonucleoprotein G"/>
    <property type="match status" value="1"/>
</dbReference>
<comment type="similarity">
    <text evidence="2 9">Belongs to the snRNP Sm proteins family.</text>
</comment>
<evidence type="ECO:0000259" key="10">
    <source>
        <dbReference type="PROSITE" id="PS52002"/>
    </source>
</evidence>
<dbReference type="InterPro" id="IPR010920">
    <property type="entry name" value="LSM_dom_sf"/>
</dbReference>
<comment type="caution">
    <text evidence="11">The sequence shown here is derived from an EMBL/GenBank/DDBJ whole genome shotgun (WGS) entry which is preliminary data.</text>
</comment>
<dbReference type="RefSeq" id="XP_052945942.1">
    <property type="nucleotide sequence ID" value="XM_053087320.1"/>
</dbReference>
<keyword evidence="7 9" id="KW-0539">Nucleus</keyword>
<proteinExistence type="inferred from homology"/>
<dbReference type="AlphaFoldDB" id="A0AA38LUS7"/>
<dbReference type="GO" id="GO:0034719">
    <property type="term" value="C:SMN-Sm protein complex"/>
    <property type="evidence" value="ECO:0007669"/>
    <property type="project" value="TreeGrafter"/>
</dbReference>
<evidence type="ECO:0000256" key="2">
    <source>
        <dbReference type="ARBA" id="ARBA00006850"/>
    </source>
</evidence>
<protein>
    <recommendedName>
        <fullName evidence="9">Small nuclear ribonucleoprotein G</fullName>
        <shortName evidence="9">snRNP-G</shortName>
    </recommendedName>
</protein>